<dbReference type="EMBL" id="BMHH01000004">
    <property type="protein sequence ID" value="GGA88246.1"/>
    <property type="molecule type" value="Genomic_DNA"/>
</dbReference>
<accession>A0A916SA66</accession>
<evidence type="ECO:0000313" key="6">
    <source>
        <dbReference type="Proteomes" id="UP000646478"/>
    </source>
</evidence>
<feature type="domain" description="Type VI secretion system IcmF C-terminal" evidence="2">
    <location>
        <begin position="1031"/>
        <end position="1132"/>
    </location>
</feature>
<feature type="transmembrane region" description="Helical" evidence="1">
    <location>
        <begin position="25"/>
        <end position="44"/>
    </location>
</feature>
<dbReference type="Pfam" id="PF06761">
    <property type="entry name" value="IcmF-related"/>
    <property type="match status" value="1"/>
</dbReference>
<evidence type="ECO:0000259" key="4">
    <source>
        <dbReference type="Pfam" id="PF14331"/>
    </source>
</evidence>
<dbReference type="InterPro" id="IPR010623">
    <property type="entry name" value="IcmF_C"/>
</dbReference>
<feature type="transmembrane region" description="Helical" evidence="1">
    <location>
        <begin position="56"/>
        <end position="76"/>
    </location>
</feature>
<feature type="domain" description="IcmF-related" evidence="3">
    <location>
        <begin position="493"/>
        <end position="791"/>
    </location>
</feature>
<comment type="caution">
    <text evidence="5">The sequence shown here is derived from an EMBL/GenBank/DDBJ whole genome shotgun (WGS) entry which is preliminary data.</text>
</comment>
<dbReference type="AlphaFoldDB" id="A0A916SA66"/>
<keyword evidence="6" id="KW-1185">Reference proteome</keyword>
<gene>
    <name evidence="5" type="primary">impL</name>
    <name evidence="5" type="ORF">GCM10011491_15030</name>
</gene>
<reference evidence="5" key="2">
    <citation type="submission" date="2020-09" db="EMBL/GenBank/DDBJ databases">
        <authorList>
            <person name="Sun Q."/>
            <person name="Zhou Y."/>
        </authorList>
    </citation>
    <scope>NUCLEOTIDE SEQUENCE</scope>
    <source>
        <strain evidence="5">CGMCC 1.15082</strain>
    </source>
</reference>
<feature type="transmembrane region" description="Helical" evidence="1">
    <location>
        <begin position="431"/>
        <end position="456"/>
    </location>
</feature>
<dbReference type="Pfam" id="PF06744">
    <property type="entry name" value="IcmF_C"/>
    <property type="match status" value="1"/>
</dbReference>
<evidence type="ECO:0000259" key="2">
    <source>
        <dbReference type="Pfam" id="PF06744"/>
    </source>
</evidence>
<name>A0A916SA66_9HYPH</name>
<dbReference type="NCBIfam" id="TIGR03348">
    <property type="entry name" value="VI_IcmF"/>
    <property type="match status" value="1"/>
</dbReference>
<dbReference type="PANTHER" id="PTHR36153:SF1">
    <property type="entry name" value="TYPE VI SECRETION SYSTEM COMPONENT TSSM1"/>
    <property type="match status" value="1"/>
</dbReference>
<dbReference type="PANTHER" id="PTHR36153">
    <property type="entry name" value="INNER MEMBRANE PROTEIN-RELATED"/>
    <property type="match status" value="1"/>
</dbReference>
<feature type="domain" description="Type VI secretion system component TssM1 N-terminal" evidence="4">
    <location>
        <begin position="203"/>
        <end position="439"/>
    </location>
</feature>
<dbReference type="InterPro" id="IPR053156">
    <property type="entry name" value="T6SS_TssM-like"/>
</dbReference>
<evidence type="ECO:0000313" key="5">
    <source>
        <dbReference type="EMBL" id="GGA88246.1"/>
    </source>
</evidence>
<dbReference type="InterPro" id="IPR009612">
    <property type="entry name" value="IcmF-rel"/>
</dbReference>
<dbReference type="Proteomes" id="UP000646478">
    <property type="component" value="Unassembled WGS sequence"/>
</dbReference>
<dbReference type="RefSeq" id="WP_188823000.1">
    <property type="nucleotide sequence ID" value="NZ_BMHH01000004.1"/>
</dbReference>
<proteinExistence type="predicted"/>
<reference evidence="5" key="1">
    <citation type="journal article" date="2014" name="Int. J. Syst. Evol. Microbiol.">
        <title>Complete genome sequence of Corynebacterium casei LMG S-19264T (=DSM 44701T), isolated from a smear-ripened cheese.</title>
        <authorList>
            <consortium name="US DOE Joint Genome Institute (JGI-PGF)"/>
            <person name="Walter F."/>
            <person name="Albersmeier A."/>
            <person name="Kalinowski J."/>
            <person name="Ruckert C."/>
        </authorList>
    </citation>
    <scope>NUCLEOTIDE SEQUENCE</scope>
    <source>
        <strain evidence="5">CGMCC 1.15082</strain>
    </source>
</reference>
<dbReference type="InterPro" id="IPR027417">
    <property type="entry name" value="P-loop_NTPase"/>
</dbReference>
<dbReference type="Pfam" id="PF14331">
    <property type="entry name" value="IcmF-related_N"/>
    <property type="match status" value="1"/>
</dbReference>
<keyword evidence="1" id="KW-0472">Membrane</keyword>
<dbReference type="SUPFAM" id="SSF52540">
    <property type="entry name" value="P-loop containing nucleoside triphosphate hydrolases"/>
    <property type="match status" value="1"/>
</dbReference>
<keyword evidence="1" id="KW-1133">Transmembrane helix</keyword>
<evidence type="ECO:0000256" key="1">
    <source>
        <dbReference type="SAM" id="Phobius"/>
    </source>
</evidence>
<keyword evidence="1" id="KW-0812">Transmembrane</keyword>
<dbReference type="InterPro" id="IPR025743">
    <property type="entry name" value="TssM1_N"/>
</dbReference>
<evidence type="ECO:0000259" key="3">
    <source>
        <dbReference type="Pfam" id="PF06761"/>
    </source>
</evidence>
<protein>
    <submittedName>
        <fullName evidence="5">Type VI secretion protein IcmF</fullName>
    </submittedName>
</protein>
<organism evidence="5 6">
    <name type="scientific">Brucella endophytica</name>
    <dbReference type="NCBI Taxonomy" id="1963359"/>
    <lineage>
        <taxon>Bacteria</taxon>
        <taxon>Pseudomonadati</taxon>
        <taxon>Pseudomonadota</taxon>
        <taxon>Alphaproteobacteria</taxon>
        <taxon>Hyphomicrobiales</taxon>
        <taxon>Brucellaceae</taxon>
        <taxon>Brucella/Ochrobactrum group</taxon>
        <taxon>Brucella</taxon>
    </lineage>
</organism>
<dbReference type="InterPro" id="IPR017731">
    <property type="entry name" value="TssM1-like"/>
</dbReference>
<dbReference type="CDD" id="cd00882">
    <property type="entry name" value="Ras_like_GTPase"/>
    <property type="match status" value="1"/>
</dbReference>
<sequence length="1152" mass="127784">MNPLSLFYTLRSYVDSYAGLLGRRFLSFIWLAALCIVVWFYGYLIGYGTFKPLESATNRLIVIGIAVIAWAIYIAVSMYRARGRDKALADDLESDVEAGKSTEVDEIRARLKEALGLLRKVSRKRFGYIYELPWYVIFGAPGSGKTTALSNSGLKFPLGDAMGANAVSGIGGTRNCNWWFAEEAILIDTAGRYTTQDDINGTAKAGWEGFLNLIRKHRRSQPVNGALVTLSIADLMQRDPDAMREELRAVRQRLSELDSLLDARIPVYILLTKADLLTGFIDFFDGFSRSDREQVWGMTFPLNESQNPSGKMPDRFLEEYALLQERVDAMLLERLQQEPDIETRGRIFRFPAELAALRDRLREAVEELSSGSQFMEPPFIRGIYLASGTQSSTQAVRERRSYFLPRLFRDVIFEEAALVSHDKRLSRRQRIIRNGALATAGAVLAIVLVGWIGAYFQNKRAIAEAEDRIDNYERLAQGIPVTNVNDTDFLRVLPALDSLRNVTAAFDEERPLIGSFGLSQESKLAGRQQIAYRNALNGLLLPRLLVHLQRTLDNGGDVNSTFDALKLYGMLGGLGPVDRDFVAVQAEDMFARLYPGDTRASIRQSLAEHVENLASGVIDPINLDDARIAAAREKIRDVSIAARAFNILVNRRDARKLPSWLPAEPLGPLGEQAFERKSGSSWRDGIPGIYTQQGYHQVVLPYAADAVQEALNEGWVRGGAAASGDAQAVDVVSNSVLQQYYDAFRKRWQDMLTDIRTRRPQSLGDAAEIARVLANRPSPVESIARSIAVATDLHGTMAGQGVSEAAARTLAIAGAPEIPSFYEELRAALKTPDQASTQEDSAQETPGSQIVGLTPLMQALYGQLSRAATSTAEVARVFDVDSQLNQANQALIKEARQLPAPLDSWIAGMTADISTLVVDTARANIRDQWSANNRQFCASIVEGRYPFDRSSQRDVAMSDFVRLFGPSGILQTFFKERVEPFVDTGTSPWRWRGTFGADGQQSQAIAQFENADRIRRAFFPAGAEKPSININIRPVSLSPSANAVMLEIEGERVVYFHGPIQAKSVAWPSEQSANLSRVAFQPGGWQQALTVNGDWSPFRLFDQATLTREDGDSFRARFANGQFEAEFDVQFGSVMNPFRLKALSDFSCPEQF</sequence>